<dbReference type="InterPro" id="IPR025827">
    <property type="entry name" value="Zn_ribbon_recom_dom"/>
</dbReference>
<gene>
    <name evidence="4" type="ORF">HHL08_24915</name>
</gene>
<comment type="caution">
    <text evidence="4">The sequence shown here is derived from an EMBL/GenBank/DDBJ whole genome shotgun (WGS) entry which is preliminary data.</text>
</comment>
<dbReference type="CDD" id="cd00338">
    <property type="entry name" value="Ser_Recombinase"/>
    <property type="match status" value="1"/>
</dbReference>
<dbReference type="Gene3D" id="3.40.50.1390">
    <property type="entry name" value="Resolvase, N-terminal catalytic domain"/>
    <property type="match status" value="1"/>
</dbReference>
<evidence type="ECO:0000313" key="5">
    <source>
        <dbReference type="Proteomes" id="UP000519023"/>
    </source>
</evidence>
<dbReference type="InterPro" id="IPR006119">
    <property type="entry name" value="Resolv_N"/>
</dbReference>
<proteinExistence type="predicted"/>
<dbReference type="InterPro" id="IPR050639">
    <property type="entry name" value="SSR_resolvase"/>
</dbReference>
<reference evidence="4 5" key="1">
    <citation type="submission" date="2020-04" db="EMBL/GenBank/DDBJ databases">
        <title>Sphingobium sp. AR-3-1 isolated from Arctic soil.</title>
        <authorList>
            <person name="Dahal R.H."/>
            <person name="Chaudhary D.K."/>
        </authorList>
    </citation>
    <scope>NUCLEOTIDE SEQUENCE [LARGE SCALE GENOMIC DNA]</scope>
    <source>
        <strain evidence="4 5">AR-3-1</strain>
    </source>
</reference>
<dbReference type="Pfam" id="PF07508">
    <property type="entry name" value="Recombinase"/>
    <property type="match status" value="1"/>
</dbReference>
<dbReference type="GO" id="GO:0003677">
    <property type="term" value="F:DNA binding"/>
    <property type="evidence" value="ECO:0007669"/>
    <property type="project" value="InterPro"/>
</dbReference>
<dbReference type="EMBL" id="JABBFV010000057">
    <property type="protein sequence ID" value="NML13310.1"/>
    <property type="molecule type" value="Genomic_DNA"/>
</dbReference>
<dbReference type="AlphaFoldDB" id="A0A7X9X0Q7"/>
<evidence type="ECO:0000313" key="4">
    <source>
        <dbReference type="EMBL" id="NML13310.1"/>
    </source>
</evidence>
<protein>
    <submittedName>
        <fullName evidence="4">Recombinase family protein</fullName>
    </submittedName>
</protein>
<accession>A0A7X9X0Q7</accession>
<dbReference type="Pfam" id="PF00239">
    <property type="entry name" value="Resolvase"/>
    <property type="match status" value="1"/>
</dbReference>
<keyword evidence="1" id="KW-0175">Coiled coil</keyword>
<evidence type="ECO:0000256" key="1">
    <source>
        <dbReference type="SAM" id="Coils"/>
    </source>
</evidence>
<dbReference type="PROSITE" id="PS51736">
    <property type="entry name" value="RECOMBINASES_3"/>
    <property type="match status" value="1"/>
</dbReference>
<organism evidence="4 5">
    <name type="scientific">Sphingobium psychrophilum</name>
    <dbReference type="NCBI Taxonomy" id="2728834"/>
    <lineage>
        <taxon>Bacteria</taxon>
        <taxon>Pseudomonadati</taxon>
        <taxon>Pseudomonadota</taxon>
        <taxon>Alphaproteobacteria</taxon>
        <taxon>Sphingomonadales</taxon>
        <taxon>Sphingomonadaceae</taxon>
        <taxon>Sphingobium</taxon>
    </lineage>
</organism>
<dbReference type="Pfam" id="PF13408">
    <property type="entry name" value="Zn_ribbon_recom"/>
    <property type="match status" value="1"/>
</dbReference>
<dbReference type="GO" id="GO:0000150">
    <property type="term" value="F:DNA strand exchange activity"/>
    <property type="evidence" value="ECO:0007669"/>
    <property type="project" value="InterPro"/>
</dbReference>
<sequence length="560" mass="62339">MKVALYARYSSDNQRDASIADQLRICRLHAEKQGWQIVEEYTDHAISGASLLRPGIQALIADANRGRFNYVLAEAMDRLSRDQEDIAGLFKRMAYGDVKMVTLSEGEITHLHIGLKGTMNALFLKDLADKTRRGLRGRVEKGKSGGGNSYGYDVVKRLDANGELIRGDRSINDAQASVIQRIFRDYVAGKSAKRITTELNKEGIEAPTGGTWGFSTINGNPKRGTGILNNELYIGKLIWNRQRFIKDPDTGKRQARPNPESEWIVQEVPEMRVIDDTLWQAAKERQKSCQIVRSNSTTTQLWERRRQKYLLSGMLQCGCCGGAYTMISAAMMGCAAARNKGTCDNRLNIRRDRLEERVLHALRHHLMDPALFAEFCAEFTREMNRMRGDAGAAITAARAEIAKIDRDLDMLVNLILRGGAADKINAKMVGLEARKKELERDLAQAQEPPPLLHPNMAHHYRAQLDNLYQALEHDDENKRFEAADVIRSLIEAILLVPEGGELKIDVRGDLAGILAIAVERKKPASGAGSKRSATSGDLISRQSQVSVVAGVGFEPTTFRL</sequence>
<dbReference type="RefSeq" id="WP_169575558.1">
    <property type="nucleotide sequence ID" value="NZ_JABBFV010000057.1"/>
</dbReference>
<name>A0A7X9X0Q7_9SPHN</name>
<dbReference type="Gene3D" id="3.90.1750.20">
    <property type="entry name" value="Putative Large Serine Recombinase, Chain B, Domain 2"/>
    <property type="match status" value="1"/>
</dbReference>
<evidence type="ECO:0000259" key="3">
    <source>
        <dbReference type="PROSITE" id="PS51737"/>
    </source>
</evidence>
<keyword evidence="5" id="KW-1185">Reference proteome</keyword>
<dbReference type="SUPFAM" id="SSF53041">
    <property type="entry name" value="Resolvase-like"/>
    <property type="match status" value="1"/>
</dbReference>
<feature type="coiled-coil region" evidence="1">
    <location>
        <begin position="421"/>
        <end position="448"/>
    </location>
</feature>
<feature type="domain" description="Resolvase/invertase-type recombinase catalytic" evidence="2">
    <location>
        <begin position="2"/>
        <end position="153"/>
    </location>
</feature>
<dbReference type="InterPro" id="IPR038109">
    <property type="entry name" value="DNA_bind_recomb_sf"/>
</dbReference>
<dbReference type="InterPro" id="IPR036162">
    <property type="entry name" value="Resolvase-like_N_sf"/>
</dbReference>
<dbReference type="SMART" id="SM00857">
    <property type="entry name" value="Resolvase"/>
    <property type="match status" value="1"/>
</dbReference>
<dbReference type="Proteomes" id="UP000519023">
    <property type="component" value="Unassembled WGS sequence"/>
</dbReference>
<evidence type="ECO:0000259" key="2">
    <source>
        <dbReference type="PROSITE" id="PS51736"/>
    </source>
</evidence>
<dbReference type="PROSITE" id="PS51737">
    <property type="entry name" value="RECOMBINASE_DNA_BIND"/>
    <property type="match status" value="1"/>
</dbReference>
<dbReference type="PANTHER" id="PTHR30461">
    <property type="entry name" value="DNA-INVERTASE FROM LAMBDOID PROPHAGE"/>
    <property type="match status" value="1"/>
</dbReference>
<dbReference type="InterPro" id="IPR011109">
    <property type="entry name" value="DNA_bind_recombinase_dom"/>
</dbReference>
<dbReference type="PANTHER" id="PTHR30461:SF23">
    <property type="entry name" value="DNA RECOMBINASE-RELATED"/>
    <property type="match status" value="1"/>
</dbReference>
<feature type="domain" description="Recombinase" evidence="3">
    <location>
        <begin position="149"/>
        <end position="292"/>
    </location>
</feature>